<evidence type="ECO:0000259" key="6">
    <source>
        <dbReference type="SMART" id="SM00963"/>
    </source>
</evidence>
<dbReference type="SMART" id="SM00963">
    <property type="entry name" value="SRP54_N"/>
    <property type="match status" value="1"/>
</dbReference>
<evidence type="ECO:0000256" key="3">
    <source>
        <dbReference type="ARBA" id="ARBA00023134"/>
    </source>
</evidence>
<accession>A0ABQ6M8S2</accession>
<dbReference type="SUPFAM" id="SSF52540">
    <property type="entry name" value="P-loop containing nucleoside triphosphate hydrolases"/>
    <property type="match status" value="1"/>
</dbReference>
<comment type="caution">
    <text evidence="7">The sequence shown here is derived from an EMBL/GenBank/DDBJ whole genome shotgun (WGS) entry which is preliminary data.</text>
</comment>
<dbReference type="Gene3D" id="1.20.120.140">
    <property type="entry name" value="Signal recognition particle SRP54, nucleotide-binding domain"/>
    <property type="match status" value="1"/>
</dbReference>
<evidence type="ECO:0000313" key="8">
    <source>
        <dbReference type="Proteomes" id="UP001165060"/>
    </source>
</evidence>
<feature type="domain" description="SRP54-type proteins GTP-binding" evidence="5">
    <location>
        <begin position="102"/>
        <end position="242"/>
    </location>
</feature>
<dbReference type="InterPro" id="IPR036225">
    <property type="entry name" value="SRP/SRP_N"/>
</dbReference>
<evidence type="ECO:0008006" key="9">
    <source>
        <dbReference type="Google" id="ProtNLM"/>
    </source>
</evidence>
<feature type="domain" description="AAA+ ATPase" evidence="4">
    <location>
        <begin position="101"/>
        <end position="235"/>
    </location>
</feature>
<dbReference type="InterPro" id="IPR022941">
    <property type="entry name" value="SRP54"/>
</dbReference>
<evidence type="ECO:0000256" key="1">
    <source>
        <dbReference type="ARBA" id="ARBA00004496"/>
    </source>
</evidence>
<dbReference type="SMART" id="SM00962">
    <property type="entry name" value="SRP54"/>
    <property type="match status" value="1"/>
</dbReference>
<dbReference type="PANTHER" id="PTHR11564">
    <property type="entry name" value="SIGNAL RECOGNITION PARTICLE 54K PROTEIN SRP54"/>
    <property type="match status" value="1"/>
</dbReference>
<proteinExistence type="predicted"/>
<keyword evidence="8" id="KW-1185">Reference proteome</keyword>
<dbReference type="Gene3D" id="3.40.50.300">
    <property type="entry name" value="P-loop containing nucleotide triphosphate hydrolases"/>
    <property type="match status" value="1"/>
</dbReference>
<dbReference type="InterPro" id="IPR000897">
    <property type="entry name" value="SRP54_GTPase_dom"/>
</dbReference>
<sequence>MVLAELGQRLQGAMRKLGNVSITDEQIESVLNETCQCLIEADVAVQLVKDMKGRIKLRLSAETENNSANGGKRKLVQKAIQDELVGMLSPSQQPYKLSRRRPNVVMFVGLQGAGKTTTIAKYAGYHAKRGYKVAMVCCDSFRAGAFDQLKQNATKLRVPFYGSYTEADPVAIAEAGVAQFKQRNYDVVLIDTSGRHRQEAALFDEMREISQAVKPDDTIFVMDGTQGQAVYDQAESFHDAVK</sequence>
<keyword evidence="2" id="KW-0547">Nucleotide-binding</keyword>
<dbReference type="SMART" id="SM00382">
    <property type="entry name" value="AAA"/>
    <property type="match status" value="1"/>
</dbReference>
<evidence type="ECO:0000259" key="5">
    <source>
        <dbReference type="SMART" id="SM00962"/>
    </source>
</evidence>
<dbReference type="Pfam" id="PF00448">
    <property type="entry name" value="SRP54"/>
    <property type="match status" value="1"/>
</dbReference>
<evidence type="ECO:0000256" key="2">
    <source>
        <dbReference type="ARBA" id="ARBA00022741"/>
    </source>
</evidence>
<feature type="non-terminal residue" evidence="7">
    <location>
        <position position="242"/>
    </location>
</feature>
<dbReference type="Pfam" id="PF02881">
    <property type="entry name" value="SRP54_N"/>
    <property type="match status" value="1"/>
</dbReference>
<dbReference type="InterPro" id="IPR013822">
    <property type="entry name" value="Signal_recog_particl_SRP54_hlx"/>
</dbReference>
<evidence type="ECO:0000259" key="4">
    <source>
        <dbReference type="SMART" id="SM00382"/>
    </source>
</evidence>
<dbReference type="InterPro" id="IPR042101">
    <property type="entry name" value="SRP54_N_sf"/>
</dbReference>
<evidence type="ECO:0000313" key="7">
    <source>
        <dbReference type="EMBL" id="GMI21825.1"/>
    </source>
</evidence>
<dbReference type="InterPro" id="IPR003593">
    <property type="entry name" value="AAA+_ATPase"/>
</dbReference>
<dbReference type="InterPro" id="IPR027417">
    <property type="entry name" value="P-loop_NTPase"/>
</dbReference>
<reference evidence="7 8" key="1">
    <citation type="journal article" date="2023" name="Commun. Biol.">
        <title>Genome analysis of Parmales, the sister group of diatoms, reveals the evolutionary specialization of diatoms from phago-mixotrophs to photoautotrophs.</title>
        <authorList>
            <person name="Ban H."/>
            <person name="Sato S."/>
            <person name="Yoshikawa S."/>
            <person name="Yamada K."/>
            <person name="Nakamura Y."/>
            <person name="Ichinomiya M."/>
            <person name="Sato N."/>
            <person name="Blanc-Mathieu R."/>
            <person name="Endo H."/>
            <person name="Kuwata A."/>
            <person name="Ogata H."/>
        </authorList>
    </citation>
    <scope>NUCLEOTIDE SEQUENCE [LARGE SCALE GENOMIC DNA]</scope>
</reference>
<organism evidence="7 8">
    <name type="scientific">Tetraparma gracilis</name>
    <dbReference type="NCBI Taxonomy" id="2962635"/>
    <lineage>
        <taxon>Eukaryota</taxon>
        <taxon>Sar</taxon>
        <taxon>Stramenopiles</taxon>
        <taxon>Ochrophyta</taxon>
        <taxon>Bolidophyceae</taxon>
        <taxon>Parmales</taxon>
        <taxon>Triparmaceae</taxon>
        <taxon>Tetraparma</taxon>
    </lineage>
</organism>
<keyword evidence="3" id="KW-0342">GTP-binding</keyword>
<dbReference type="SUPFAM" id="SSF47364">
    <property type="entry name" value="Domain of the SRP/SRP receptor G-proteins"/>
    <property type="match status" value="1"/>
</dbReference>
<dbReference type="Proteomes" id="UP001165060">
    <property type="component" value="Unassembled WGS sequence"/>
</dbReference>
<dbReference type="PANTHER" id="PTHR11564:SF5">
    <property type="entry name" value="SIGNAL RECOGNITION PARTICLE SUBUNIT SRP54"/>
    <property type="match status" value="1"/>
</dbReference>
<gene>
    <name evidence="7" type="ORF">TeGR_g10094</name>
</gene>
<comment type="subcellular location">
    <subcellularLocation>
        <location evidence="1">Cytoplasm</location>
    </subcellularLocation>
</comment>
<feature type="domain" description="Signal recognition particle SRP54 helical bundle" evidence="6">
    <location>
        <begin position="2"/>
        <end position="88"/>
    </location>
</feature>
<dbReference type="EMBL" id="BRYB01005217">
    <property type="protein sequence ID" value="GMI21825.1"/>
    <property type="molecule type" value="Genomic_DNA"/>
</dbReference>
<protein>
    <recommendedName>
        <fullName evidence="9">Signal recognition particle protein 54k</fullName>
    </recommendedName>
</protein>
<name>A0ABQ6M8S2_9STRA</name>